<protein>
    <submittedName>
        <fullName evidence="1">Uncharacterized protein</fullName>
    </submittedName>
</protein>
<dbReference type="AlphaFoldDB" id="A0A6B1G0V9"/>
<sequence>MQDVLDEVATTGVPAHLSLPVKVSGTDGGRLADQIEYTWRSGRLDGYTIYETAALYDRHKTGADGRLHFLPGLTEAVRARAEELGLL</sequence>
<evidence type="ECO:0000313" key="1">
    <source>
        <dbReference type="EMBL" id="MYH61771.1"/>
    </source>
</evidence>
<organism evidence="1">
    <name type="scientific">Caldilineaceae bacterium SB0675_bin_29</name>
    <dbReference type="NCBI Taxonomy" id="2605266"/>
    <lineage>
        <taxon>Bacteria</taxon>
        <taxon>Bacillati</taxon>
        <taxon>Chloroflexota</taxon>
        <taxon>Caldilineae</taxon>
        <taxon>Caldilineales</taxon>
        <taxon>Caldilineaceae</taxon>
    </lineage>
</organism>
<dbReference type="EMBL" id="VYDA01000316">
    <property type="protein sequence ID" value="MYH61771.1"/>
    <property type="molecule type" value="Genomic_DNA"/>
</dbReference>
<name>A0A6B1G0V9_9CHLR</name>
<proteinExistence type="predicted"/>
<comment type="caution">
    <text evidence="1">The sequence shown here is derived from an EMBL/GenBank/DDBJ whole genome shotgun (WGS) entry which is preliminary data.</text>
</comment>
<accession>A0A6B1G0V9</accession>
<reference evidence="1" key="1">
    <citation type="submission" date="2019-09" db="EMBL/GenBank/DDBJ databases">
        <title>Characterisation of the sponge microbiome using genome-centric metagenomics.</title>
        <authorList>
            <person name="Engelberts J.P."/>
            <person name="Robbins S.J."/>
            <person name="De Goeij J.M."/>
            <person name="Aranda M."/>
            <person name="Bell S.C."/>
            <person name="Webster N.S."/>
        </authorList>
    </citation>
    <scope>NUCLEOTIDE SEQUENCE</scope>
    <source>
        <strain evidence="1">SB0675_bin_29</strain>
    </source>
</reference>
<gene>
    <name evidence="1" type="ORF">F4148_08390</name>
</gene>